<dbReference type="RefSeq" id="WP_003136405.1">
    <property type="nucleotide sequence ID" value="NZ_AMQS01000032.1"/>
</dbReference>
<proteinExistence type="predicted"/>
<dbReference type="PATRIC" id="fig|1231377.3.peg.1813"/>
<organism evidence="1 2">
    <name type="scientific">Lactococcus garvieae DCC43</name>
    <dbReference type="NCBI Taxonomy" id="1231377"/>
    <lineage>
        <taxon>Bacteria</taxon>
        <taxon>Bacillati</taxon>
        <taxon>Bacillota</taxon>
        <taxon>Bacilli</taxon>
        <taxon>Lactobacillales</taxon>
        <taxon>Streptococcaceae</taxon>
        <taxon>Lactococcus</taxon>
    </lineage>
</organism>
<evidence type="ECO:0000313" key="1">
    <source>
        <dbReference type="EMBL" id="EKF50782.1"/>
    </source>
</evidence>
<gene>
    <name evidence="1" type="ORF">C426_1833</name>
</gene>
<protein>
    <submittedName>
        <fullName evidence="1">Uncharacterized protein</fullName>
    </submittedName>
</protein>
<dbReference type="AlphaFoldDB" id="K2QB83"/>
<reference evidence="1 2" key="1">
    <citation type="journal article" date="2012" name="J. Bacteriol.">
        <title>Genome Sequence of the Bacteriocin-Producing Strain Lactococcus garvieae DCC43.</title>
        <authorList>
            <person name="Gabrielsen C."/>
            <person name="Brede D.A."/>
            <person name="Hernandez P.E."/>
            <person name="Nes I.F."/>
            <person name="Diep D.B."/>
        </authorList>
    </citation>
    <scope>NUCLEOTIDE SEQUENCE [LARGE SCALE GENOMIC DNA]</scope>
    <source>
        <strain evidence="1 2">DCC43</strain>
    </source>
</reference>
<comment type="caution">
    <text evidence="1">The sequence shown here is derived from an EMBL/GenBank/DDBJ whole genome shotgun (WGS) entry which is preliminary data.</text>
</comment>
<evidence type="ECO:0000313" key="2">
    <source>
        <dbReference type="Proteomes" id="UP000006787"/>
    </source>
</evidence>
<dbReference type="EMBL" id="AMQS01000032">
    <property type="protein sequence ID" value="EKF50782.1"/>
    <property type="molecule type" value="Genomic_DNA"/>
</dbReference>
<dbReference type="Proteomes" id="UP000006787">
    <property type="component" value="Unassembled WGS sequence"/>
</dbReference>
<name>K2QB83_9LACT</name>
<accession>K2QB83</accession>
<sequence length="106" mass="12033">MLEITLEDLRKMGRRGGTTVRLYDGSIYSLTPHGAKYILKRHSAFVGEAKVQAHEKSFSDIYSVIRTIKIKDTVVARRNKEGLLIYTGHGYKAISSIKKHFHKVSN</sequence>